<protein>
    <recommendedName>
        <fullName evidence="3">SIR2-like domain-containing protein</fullName>
    </recommendedName>
</protein>
<dbReference type="Proteomes" id="UP000632222">
    <property type="component" value="Unassembled WGS sequence"/>
</dbReference>
<gene>
    <name evidence="1" type="ORF">GCM10008938_32730</name>
</gene>
<accession>A0ABQ2D2X2</accession>
<reference evidence="2" key="1">
    <citation type="journal article" date="2019" name="Int. J. Syst. Evol. Microbiol.">
        <title>The Global Catalogue of Microorganisms (GCM) 10K type strain sequencing project: providing services to taxonomists for standard genome sequencing and annotation.</title>
        <authorList>
            <consortium name="The Broad Institute Genomics Platform"/>
            <consortium name="The Broad Institute Genome Sequencing Center for Infectious Disease"/>
            <person name="Wu L."/>
            <person name="Ma J."/>
        </authorList>
    </citation>
    <scope>NUCLEOTIDE SEQUENCE [LARGE SCALE GENOMIC DNA]</scope>
    <source>
        <strain evidence="2">JCM 14370</strain>
    </source>
</reference>
<proteinExistence type="predicted"/>
<dbReference type="Pfam" id="PF13289">
    <property type="entry name" value="SIR2_2"/>
    <property type="match status" value="1"/>
</dbReference>
<evidence type="ECO:0000313" key="2">
    <source>
        <dbReference type="Proteomes" id="UP000632222"/>
    </source>
</evidence>
<dbReference type="EMBL" id="BMOD01000014">
    <property type="protein sequence ID" value="GGJ43929.1"/>
    <property type="molecule type" value="Genomic_DNA"/>
</dbReference>
<evidence type="ECO:0008006" key="3">
    <source>
        <dbReference type="Google" id="ProtNLM"/>
    </source>
</evidence>
<dbReference type="RefSeq" id="WP_189004283.1">
    <property type="nucleotide sequence ID" value="NZ_BMOD01000014.1"/>
</dbReference>
<evidence type="ECO:0000313" key="1">
    <source>
        <dbReference type="EMBL" id="GGJ43929.1"/>
    </source>
</evidence>
<sequence length="308" mass="35581">MTILRNLLEQSRKRRTALEAIMRSSPEKTVIFTGAGMSTGKELYPGWGDLVARLAIKCGVPNFTEDSDYLDTADTAQRNDHVTYKQVILDYFGSFKPILQVSVSLLSDLKSRIYVTTNWDDSLALQLMSREVGVHILDDCKVENITTSGTHLFHPHGKINFGAAEFDIILTRSEFNKYYRINRKIYNFFYNLFLHHDVVFFGFSASDEYIREVLMDIKKHEKASGVKRNRFLFMHLPVRLPKRATQNYYLDLTKIEERENQFNELGIQLVWYDSSQDHKEVTDIVSSWILLQNKSQKDTSLGVNSGNV</sequence>
<organism evidence="1 2">
    <name type="scientific">Deinococcus roseus</name>
    <dbReference type="NCBI Taxonomy" id="392414"/>
    <lineage>
        <taxon>Bacteria</taxon>
        <taxon>Thermotogati</taxon>
        <taxon>Deinococcota</taxon>
        <taxon>Deinococci</taxon>
        <taxon>Deinococcales</taxon>
        <taxon>Deinococcaceae</taxon>
        <taxon>Deinococcus</taxon>
    </lineage>
</organism>
<name>A0ABQ2D2X2_9DEIO</name>
<keyword evidence="2" id="KW-1185">Reference proteome</keyword>
<comment type="caution">
    <text evidence="1">The sequence shown here is derived from an EMBL/GenBank/DDBJ whole genome shotgun (WGS) entry which is preliminary data.</text>
</comment>